<dbReference type="EMBL" id="AOCK01000004">
    <property type="protein sequence ID" value="EMQ98943.1"/>
    <property type="molecule type" value="Genomic_DNA"/>
</dbReference>
<dbReference type="Proteomes" id="UP000012015">
    <property type="component" value="Unassembled WGS sequence"/>
</dbReference>
<dbReference type="RefSeq" id="WP_007270892.1">
    <property type="nucleotide sequence ID" value="NZ_AOCK01000004.1"/>
</dbReference>
<feature type="compositionally biased region" description="Polar residues" evidence="1">
    <location>
        <begin position="117"/>
        <end position="132"/>
    </location>
</feature>
<name>M7NK78_9MICC</name>
<protein>
    <submittedName>
        <fullName evidence="2">Uncharacterized protein</fullName>
    </submittedName>
</protein>
<sequence length="132" mass="12740">MKKSSMFWSITGALGVVAIGAGVAVAQPAVPLTETVQVQPSSSQQSLSSVERVAADATASTELSAQSAVSAVSAKSAVSPVSAKSAVSPVSAKSAVSPVSAKSAVSPVSAKSAVSPMSPQSPKSAPSANSAD</sequence>
<comment type="caution">
    <text evidence="2">The sequence shown here is derived from an EMBL/GenBank/DDBJ whole genome shotgun (WGS) entry which is preliminary data.</text>
</comment>
<evidence type="ECO:0000256" key="1">
    <source>
        <dbReference type="SAM" id="MobiDB-lite"/>
    </source>
</evidence>
<proteinExistence type="predicted"/>
<accession>M7NK78</accession>
<organism evidence="2 3">
    <name type="scientific">Paeniglutamicibacter gangotriensis Lz1y</name>
    <dbReference type="NCBI Taxonomy" id="1276920"/>
    <lineage>
        <taxon>Bacteria</taxon>
        <taxon>Bacillati</taxon>
        <taxon>Actinomycetota</taxon>
        <taxon>Actinomycetes</taxon>
        <taxon>Micrococcales</taxon>
        <taxon>Micrococcaceae</taxon>
        <taxon>Paeniglutamicibacter</taxon>
    </lineage>
</organism>
<feature type="compositionally biased region" description="Low complexity" evidence="1">
    <location>
        <begin position="73"/>
        <end position="116"/>
    </location>
</feature>
<dbReference type="STRING" id="1276920.ADIAG_01702"/>
<evidence type="ECO:0000313" key="3">
    <source>
        <dbReference type="Proteomes" id="UP000012015"/>
    </source>
</evidence>
<reference evidence="2 3" key="1">
    <citation type="journal article" date="2013" name="Genome Announc.">
        <title>Draft Genome Sequence of Arthrobacter gangotriensis Strain Lz1yT, Isolated from a Penguin Rookery Soil Sample Collected in Antarctica, near the Indian Station Dakshin Gangotri.</title>
        <authorList>
            <person name="Shivaji S."/>
            <person name="Ara S."/>
            <person name="Bandi S."/>
            <person name="Singh A."/>
            <person name="Kumar Pinnaka A."/>
        </authorList>
    </citation>
    <scope>NUCLEOTIDE SEQUENCE [LARGE SCALE GENOMIC DNA]</scope>
    <source>
        <strain evidence="2 3">Lz1y</strain>
    </source>
</reference>
<evidence type="ECO:0000313" key="2">
    <source>
        <dbReference type="EMBL" id="EMQ98943.1"/>
    </source>
</evidence>
<feature type="region of interest" description="Disordered" evidence="1">
    <location>
        <begin position="73"/>
        <end position="132"/>
    </location>
</feature>
<dbReference type="eggNOG" id="ENOG5033FX4">
    <property type="taxonomic scope" value="Bacteria"/>
</dbReference>
<gene>
    <name evidence="2" type="ORF">ADIAG_01702</name>
</gene>
<keyword evidence="3" id="KW-1185">Reference proteome</keyword>
<dbReference type="AlphaFoldDB" id="M7NK78"/>